<feature type="disulfide bond" evidence="18">
    <location>
        <begin position="121"/>
        <end position="148"/>
    </location>
</feature>
<comment type="caution">
    <text evidence="18">Lacks conserved residue(s) required for the propagation of feature annotation.</text>
</comment>
<proteinExistence type="predicted"/>
<feature type="domain" description="Peptidase S1" evidence="21">
    <location>
        <begin position="445"/>
        <end position="727"/>
    </location>
</feature>
<evidence type="ECO:0000313" key="23">
    <source>
        <dbReference type="Ensembl" id="ENSGMOP00000002586.2"/>
    </source>
</evidence>
<evidence type="ECO:0000256" key="18">
    <source>
        <dbReference type="PROSITE-ProRule" id="PRU00302"/>
    </source>
</evidence>
<dbReference type="PROSITE" id="PS50234">
    <property type="entry name" value="VWFA"/>
    <property type="match status" value="1"/>
</dbReference>
<name>A0A8C4YX50_GADMO</name>
<dbReference type="InterPro" id="IPR001254">
    <property type="entry name" value="Trypsin_dom"/>
</dbReference>
<dbReference type="InterPro" id="IPR036465">
    <property type="entry name" value="vWFA_dom_sf"/>
</dbReference>
<dbReference type="GO" id="GO:0045087">
    <property type="term" value="P:innate immune response"/>
    <property type="evidence" value="ECO:0007669"/>
    <property type="project" value="UniProtKB-KW"/>
</dbReference>
<comment type="cofactor">
    <cofactor evidence="2">
        <name>Mg(2+)</name>
        <dbReference type="ChEBI" id="CHEBI:18420"/>
    </cofactor>
</comment>
<feature type="domain" description="Sushi" evidence="22">
    <location>
        <begin position="154"/>
        <end position="212"/>
    </location>
</feature>
<dbReference type="PROSITE" id="PS50240">
    <property type="entry name" value="TRYPSIN_DOM"/>
    <property type="match status" value="1"/>
</dbReference>
<evidence type="ECO:0000259" key="21">
    <source>
        <dbReference type="PROSITE" id="PS50240"/>
    </source>
</evidence>
<dbReference type="CDD" id="cd00033">
    <property type="entry name" value="CCP"/>
    <property type="match status" value="2"/>
</dbReference>
<evidence type="ECO:0000256" key="4">
    <source>
        <dbReference type="ARBA" id="ARBA00004613"/>
    </source>
</evidence>
<dbReference type="GO" id="GO:0009617">
    <property type="term" value="P:response to bacterium"/>
    <property type="evidence" value="ECO:0007669"/>
    <property type="project" value="TreeGrafter"/>
</dbReference>
<organism evidence="23 24">
    <name type="scientific">Gadus morhua</name>
    <name type="common">Atlantic cod</name>
    <dbReference type="NCBI Taxonomy" id="8049"/>
    <lineage>
        <taxon>Eukaryota</taxon>
        <taxon>Metazoa</taxon>
        <taxon>Chordata</taxon>
        <taxon>Craniata</taxon>
        <taxon>Vertebrata</taxon>
        <taxon>Euteleostomi</taxon>
        <taxon>Actinopterygii</taxon>
        <taxon>Neopterygii</taxon>
        <taxon>Teleostei</taxon>
        <taxon>Neoteleostei</taxon>
        <taxon>Acanthomorphata</taxon>
        <taxon>Zeiogadaria</taxon>
        <taxon>Gadariae</taxon>
        <taxon>Gadiformes</taxon>
        <taxon>Gadoidei</taxon>
        <taxon>Gadidae</taxon>
        <taxon>Gadus</taxon>
    </lineage>
</organism>
<feature type="signal peptide" evidence="19">
    <location>
        <begin position="1"/>
        <end position="25"/>
    </location>
</feature>
<dbReference type="GO" id="GO:0070062">
    <property type="term" value="C:extracellular exosome"/>
    <property type="evidence" value="ECO:0007669"/>
    <property type="project" value="TreeGrafter"/>
</dbReference>
<dbReference type="Proteomes" id="UP000694546">
    <property type="component" value="Chromosome 7"/>
</dbReference>
<dbReference type="SUPFAM" id="SSF53300">
    <property type="entry name" value="vWA-like"/>
    <property type="match status" value="1"/>
</dbReference>
<evidence type="ECO:0000256" key="14">
    <source>
        <dbReference type="ARBA" id="ARBA00023157"/>
    </source>
</evidence>
<keyword evidence="12" id="KW-0720">Serine protease</keyword>
<dbReference type="InterPro" id="IPR043504">
    <property type="entry name" value="Peptidase_S1_PA_chymotrypsin"/>
</dbReference>
<evidence type="ECO:0000256" key="7">
    <source>
        <dbReference type="ARBA" id="ARBA00022659"/>
    </source>
</evidence>
<dbReference type="Pfam" id="PF00092">
    <property type="entry name" value="VWA"/>
    <property type="match status" value="1"/>
</dbReference>
<evidence type="ECO:0000256" key="10">
    <source>
        <dbReference type="ARBA" id="ARBA00022737"/>
    </source>
</evidence>
<evidence type="ECO:0000256" key="5">
    <source>
        <dbReference type="ARBA" id="ARBA00022525"/>
    </source>
</evidence>
<feature type="active site" description="Charge relay system" evidence="17">
    <location>
        <position position="498"/>
    </location>
</feature>
<dbReference type="OMA" id="RQEICKG"/>
<reference evidence="23" key="1">
    <citation type="submission" date="2025-08" db="UniProtKB">
        <authorList>
            <consortium name="Ensembl"/>
        </authorList>
    </citation>
    <scope>IDENTIFICATION</scope>
</reference>
<dbReference type="Gene3D" id="2.40.10.10">
    <property type="entry name" value="Trypsin-like serine proteases"/>
    <property type="match status" value="2"/>
</dbReference>
<dbReference type="SMART" id="SM00327">
    <property type="entry name" value="VWA"/>
    <property type="match status" value="1"/>
</dbReference>
<evidence type="ECO:0000313" key="24">
    <source>
        <dbReference type="Proteomes" id="UP000694546"/>
    </source>
</evidence>
<keyword evidence="15" id="KW-0325">Glycoprotein</keyword>
<protein>
    <recommendedName>
        <fullName evidence="16">C3/C5 convertase</fullName>
    </recommendedName>
</protein>
<dbReference type="SUPFAM" id="SSF57535">
    <property type="entry name" value="Complement control module/SCR domain"/>
    <property type="match status" value="3"/>
</dbReference>
<evidence type="ECO:0000256" key="9">
    <source>
        <dbReference type="ARBA" id="ARBA00022729"/>
    </source>
</evidence>
<accession>A0A8C4YX50</accession>
<evidence type="ECO:0000256" key="2">
    <source>
        <dbReference type="ARBA" id="ARBA00001946"/>
    </source>
</evidence>
<dbReference type="Gene3D" id="2.10.70.10">
    <property type="entry name" value="Complement Module, domain 1"/>
    <property type="match status" value="3"/>
</dbReference>
<dbReference type="GO" id="GO:0004252">
    <property type="term" value="F:serine-type endopeptidase activity"/>
    <property type="evidence" value="ECO:0007669"/>
    <property type="project" value="InterPro"/>
</dbReference>
<evidence type="ECO:0000256" key="1">
    <source>
        <dbReference type="ARBA" id="ARBA00001936"/>
    </source>
</evidence>
<dbReference type="PRINTS" id="PR00722">
    <property type="entry name" value="CHYMOTRYPSIN"/>
</dbReference>
<evidence type="ECO:0000256" key="15">
    <source>
        <dbReference type="ARBA" id="ARBA00023180"/>
    </source>
</evidence>
<evidence type="ECO:0000256" key="12">
    <source>
        <dbReference type="ARBA" id="ARBA00022825"/>
    </source>
</evidence>
<dbReference type="SUPFAM" id="SSF50494">
    <property type="entry name" value="Trypsin-like serine proteases"/>
    <property type="match status" value="1"/>
</dbReference>
<dbReference type="InterPro" id="IPR001314">
    <property type="entry name" value="Peptidase_S1A"/>
</dbReference>
<dbReference type="Ensembl" id="ENSGMOT00000002669.2">
    <property type="protein sequence ID" value="ENSGMOP00000002586.2"/>
    <property type="gene ID" value="ENSGMOG00000002417.2"/>
</dbReference>
<keyword evidence="8" id="KW-0645">Protease</keyword>
<dbReference type="Gene3D" id="3.40.50.410">
    <property type="entry name" value="von Willebrand factor, type A domain"/>
    <property type="match status" value="1"/>
</dbReference>
<dbReference type="Pfam" id="PF00084">
    <property type="entry name" value="Sushi"/>
    <property type="match status" value="2"/>
</dbReference>
<evidence type="ECO:0000256" key="6">
    <source>
        <dbReference type="ARBA" id="ARBA00022588"/>
    </source>
</evidence>
<feature type="active site" description="Charge relay system" evidence="17">
    <location>
        <position position="547"/>
    </location>
</feature>
<dbReference type="CDD" id="cd00190">
    <property type="entry name" value="Tryp_SPc"/>
    <property type="match status" value="1"/>
</dbReference>
<dbReference type="PANTHER" id="PTHR46393:SF6">
    <property type="entry name" value="COMPLEMENT C2-RELATED"/>
    <property type="match status" value="1"/>
</dbReference>
<keyword evidence="14 18" id="KW-1015">Disulfide bond</keyword>
<dbReference type="SMART" id="SM00032">
    <property type="entry name" value="CCP"/>
    <property type="match status" value="3"/>
</dbReference>
<evidence type="ECO:0000256" key="3">
    <source>
        <dbReference type="ARBA" id="ARBA00004241"/>
    </source>
</evidence>
<dbReference type="PROSITE" id="PS00134">
    <property type="entry name" value="TRYPSIN_HIS"/>
    <property type="match status" value="1"/>
</dbReference>
<dbReference type="SMART" id="SM00020">
    <property type="entry name" value="Tryp_SPc"/>
    <property type="match status" value="1"/>
</dbReference>
<evidence type="ECO:0000256" key="19">
    <source>
        <dbReference type="SAM" id="SignalP"/>
    </source>
</evidence>
<keyword evidence="6" id="KW-0399">Innate immunity</keyword>
<evidence type="ECO:0000256" key="11">
    <source>
        <dbReference type="ARBA" id="ARBA00022801"/>
    </source>
</evidence>
<dbReference type="InterPro" id="IPR018114">
    <property type="entry name" value="TRYPSIN_HIS"/>
</dbReference>
<gene>
    <name evidence="23" type="primary">LOC115546677</name>
</gene>
<dbReference type="InterPro" id="IPR000436">
    <property type="entry name" value="Sushi_SCR_CCP_dom"/>
</dbReference>
<feature type="active site" description="Charge relay system" evidence="17">
    <location>
        <position position="668"/>
    </location>
</feature>
<reference evidence="23" key="2">
    <citation type="submission" date="2025-09" db="UniProtKB">
        <authorList>
            <consortium name="Ensembl"/>
        </authorList>
    </citation>
    <scope>IDENTIFICATION</scope>
</reference>
<evidence type="ECO:0000256" key="16">
    <source>
        <dbReference type="ARBA" id="ARBA00029636"/>
    </source>
</evidence>
<keyword evidence="5" id="KW-0964">Secreted</keyword>
<keyword evidence="7 18" id="KW-0768">Sushi</keyword>
<keyword evidence="10" id="KW-0677">Repeat</keyword>
<evidence type="ECO:0000256" key="13">
    <source>
        <dbReference type="ARBA" id="ARBA00022859"/>
    </source>
</evidence>
<keyword evidence="24" id="KW-1185">Reference proteome</keyword>
<keyword evidence="9 19" id="KW-0732">Signal</keyword>
<sequence length="744" mass="83864">MELSVHWRWLATVLNLLILGAGVWCDCTEEGIEIEGGDYILTQGLKFGSTLIYQCPNGLFPYPAMTRQCSGGRWQDLPSRERNISQKCRLVECPDPTVLKYGSVDPPEERYFVGNETMYECDSGYRLRGSVKRVCLANGKWSGSTPICSRDDGNPCPDPGIPPGSLRSGDYFDYDDEVTYSCTNSLTYLVGSRVRTCKADGQWSGVEPSCFYKYTYDTASDISEAFGGAMKQSLTESMSVGDIQEGRKITITKDGRTLNMYIAVDISDSLTKQDINESTVMVQAFIERVASYAVSPNYDILFFTSELLPISNILDYYNGVNTKTLEAVLEDLKKNRATGTDLNLVFKHMLERIIIIEETTKAKFEDLRHIILIFTDGGYNMGGSPLANLQRIKNTIKPEDHLDVYIFAVGARIYESDLQPLATNERGRHFFRILKEDMDTMFDEIFGDLCGLHKLSDITPSKSLVYPWNVRLTILRGEQTKKCTGAIVSSKLILTAAHCFLGDLPENIQVDVKQGRDQGMVEKYYRHPQYNITAKVDEGIAEFYDYDVALVQLKEDLIFTTNLKPICIPCTKETNQALRLPPDSKCSDQEKLLLKDFNQRLHFLTGEDTVKQKDVVAKLGQNRDPCINQATRLPNVTAEKIHEFVTDNFLCTGGIRPFVDHIACKGDSGGAVFRDYNQRTIQVGLVSWGTDEECKGHEGQLVNSKEYSRDFHLNLFKIVDFLHSVMAQGDRTLAPTEFIDNWKL</sequence>
<dbReference type="InterPro" id="IPR009003">
    <property type="entry name" value="Peptidase_S1_PA"/>
</dbReference>
<dbReference type="GO" id="GO:0006508">
    <property type="term" value="P:proteolysis"/>
    <property type="evidence" value="ECO:0007669"/>
    <property type="project" value="UniProtKB-KW"/>
</dbReference>
<dbReference type="PANTHER" id="PTHR46393">
    <property type="entry name" value="SUSHI DOMAIN-CONTAINING PROTEIN"/>
    <property type="match status" value="1"/>
</dbReference>
<dbReference type="AlphaFoldDB" id="A0A8C4YX50"/>
<dbReference type="GO" id="GO:0006956">
    <property type="term" value="P:complement activation"/>
    <property type="evidence" value="ECO:0007669"/>
    <property type="project" value="InterPro"/>
</dbReference>
<keyword evidence="13" id="KW-0391">Immunity</keyword>
<feature type="chain" id="PRO_5046492481" description="C3/C5 convertase" evidence="19">
    <location>
        <begin position="26"/>
        <end position="744"/>
    </location>
</feature>
<dbReference type="GO" id="GO:0009986">
    <property type="term" value="C:cell surface"/>
    <property type="evidence" value="ECO:0007669"/>
    <property type="project" value="UniProtKB-SubCell"/>
</dbReference>
<dbReference type="InterPro" id="IPR035976">
    <property type="entry name" value="Sushi/SCR/CCP_sf"/>
</dbReference>
<feature type="domain" description="Sushi" evidence="22">
    <location>
        <begin position="91"/>
        <end position="150"/>
    </location>
</feature>
<dbReference type="PIRSF" id="PIRSF001154">
    <property type="entry name" value="Compl_C2_B"/>
    <property type="match status" value="1"/>
</dbReference>
<dbReference type="Pfam" id="PF00089">
    <property type="entry name" value="Trypsin"/>
    <property type="match status" value="2"/>
</dbReference>
<dbReference type="InterPro" id="IPR002035">
    <property type="entry name" value="VWF_A"/>
</dbReference>
<keyword evidence="11" id="KW-0378">Hydrolase</keyword>
<evidence type="ECO:0000256" key="17">
    <source>
        <dbReference type="PIRSR" id="PIRSR001154-1"/>
    </source>
</evidence>
<dbReference type="InterPro" id="IPR011360">
    <property type="entry name" value="Compl_C2_B"/>
</dbReference>
<feature type="domain" description="VWFA" evidence="20">
    <location>
        <begin position="259"/>
        <end position="449"/>
    </location>
</feature>
<evidence type="ECO:0000259" key="20">
    <source>
        <dbReference type="PROSITE" id="PS50234"/>
    </source>
</evidence>
<dbReference type="GeneTree" id="ENSGT00940000158605"/>
<comment type="cofactor">
    <cofactor evidence="1">
        <name>Mn(2+)</name>
        <dbReference type="ChEBI" id="CHEBI:29035"/>
    </cofactor>
</comment>
<comment type="subcellular location">
    <subcellularLocation>
        <location evidence="3">Cell surface</location>
    </subcellularLocation>
    <subcellularLocation>
        <location evidence="4">Secreted</location>
    </subcellularLocation>
</comment>
<dbReference type="PROSITE" id="PS50923">
    <property type="entry name" value="SUSHI"/>
    <property type="match status" value="2"/>
</dbReference>
<evidence type="ECO:0000259" key="22">
    <source>
        <dbReference type="PROSITE" id="PS50923"/>
    </source>
</evidence>
<evidence type="ECO:0000256" key="8">
    <source>
        <dbReference type="ARBA" id="ARBA00022670"/>
    </source>
</evidence>